<dbReference type="InterPro" id="IPR010310">
    <property type="entry name" value="T7SS_ESAT-6-like"/>
</dbReference>
<dbReference type="Proteomes" id="UP000321424">
    <property type="component" value="Unassembled WGS sequence"/>
</dbReference>
<dbReference type="SUPFAM" id="SSF140453">
    <property type="entry name" value="EsxAB dimer-like"/>
    <property type="match status" value="1"/>
</dbReference>
<accession>A0A511MC17</accession>
<comment type="similarity">
    <text evidence="1">Belongs to the WXG100 family.</text>
</comment>
<dbReference type="EMBL" id="BJXA01000014">
    <property type="protein sequence ID" value="GEM38215.1"/>
    <property type="molecule type" value="Genomic_DNA"/>
</dbReference>
<name>A0A511MC17_9NOCA</name>
<dbReference type="Pfam" id="PF06013">
    <property type="entry name" value="WXG100"/>
    <property type="match status" value="1"/>
</dbReference>
<evidence type="ECO:0000313" key="2">
    <source>
        <dbReference type="EMBL" id="GEM38215.1"/>
    </source>
</evidence>
<protein>
    <recommendedName>
        <fullName evidence="1">ESAT-6-like protein</fullName>
    </recommendedName>
</protein>
<evidence type="ECO:0000313" key="3">
    <source>
        <dbReference type="Proteomes" id="UP000321424"/>
    </source>
</evidence>
<dbReference type="OrthoDB" id="4380842at2"/>
<dbReference type="InterPro" id="IPR036689">
    <property type="entry name" value="ESAT-6-like_sf"/>
</dbReference>
<gene>
    <name evidence="2" type="primary">esxE</name>
    <name evidence="2" type="ORF">NN4_27340</name>
</gene>
<organism evidence="2 3">
    <name type="scientific">Nocardia ninae NBRC 108245</name>
    <dbReference type="NCBI Taxonomy" id="1210091"/>
    <lineage>
        <taxon>Bacteria</taxon>
        <taxon>Bacillati</taxon>
        <taxon>Actinomycetota</taxon>
        <taxon>Actinomycetes</taxon>
        <taxon>Mycobacteriales</taxon>
        <taxon>Nocardiaceae</taxon>
        <taxon>Nocardia</taxon>
    </lineage>
</organism>
<dbReference type="NCBIfam" id="TIGR03930">
    <property type="entry name" value="WXG100_ESAT6"/>
    <property type="match status" value="1"/>
</dbReference>
<proteinExistence type="inferred from homology"/>
<keyword evidence="3" id="KW-1185">Reference proteome</keyword>
<dbReference type="RefSeq" id="WP_147130272.1">
    <property type="nucleotide sequence ID" value="NZ_BJXA01000014.1"/>
</dbReference>
<reference evidence="2 3" key="1">
    <citation type="submission" date="2019-07" db="EMBL/GenBank/DDBJ databases">
        <title>Whole genome shotgun sequence of Nocardia ninae NBRC 108245.</title>
        <authorList>
            <person name="Hosoyama A."/>
            <person name="Uohara A."/>
            <person name="Ohji S."/>
            <person name="Ichikawa N."/>
        </authorList>
    </citation>
    <scope>NUCLEOTIDE SEQUENCE [LARGE SCALE GENOMIC DNA]</scope>
    <source>
        <strain evidence="2 3">NBRC 108245</strain>
    </source>
</reference>
<sequence length="97" mass="10768">MAEDYRVNLGQLDDTIATMATFGAEVEGLLREVDTKVAELHLAWASEAAQAQRAAHDRWMAGAAEMQENLGELREVARRAHTSYTTAVHTNVGMWPR</sequence>
<comment type="caution">
    <text evidence="2">The sequence shown here is derived from an EMBL/GenBank/DDBJ whole genome shotgun (WGS) entry which is preliminary data.</text>
</comment>
<evidence type="ECO:0000256" key="1">
    <source>
        <dbReference type="RuleBase" id="RU362001"/>
    </source>
</evidence>
<dbReference type="AlphaFoldDB" id="A0A511MC17"/>
<dbReference type="Gene3D" id="1.10.287.1060">
    <property type="entry name" value="ESAT-6-like"/>
    <property type="match status" value="1"/>
</dbReference>